<name>A0ABY8XU15_9PSEU</name>
<organism evidence="16 17">
    <name type="scientific">Amycolatopsis nalaikhensis</name>
    <dbReference type="NCBI Taxonomy" id="715472"/>
    <lineage>
        <taxon>Bacteria</taxon>
        <taxon>Bacillati</taxon>
        <taxon>Actinomycetota</taxon>
        <taxon>Actinomycetes</taxon>
        <taxon>Pseudonocardiales</taxon>
        <taxon>Pseudonocardiaceae</taxon>
        <taxon>Amycolatopsis</taxon>
    </lineage>
</organism>
<evidence type="ECO:0000256" key="8">
    <source>
        <dbReference type="ARBA" id="ARBA00022741"/>
    </source>
</evidence>
<dbReference type="Pfam" id="PF02518">
    <property type="entry name" value="HATPase_c"/>
    <property type="match status" value="1"/>
</dbReference>
<dbReference type="RefSeq" id="WP_285456674.1">
    <property type="nucleotide sequence ID" value="NZ_CP127173.1"/>
</dbReference>
<dbReference type="Pfam" id="PF14689">
    <property type="entry name" value="SPOB_a"/>
    <property type="match status" value="1"/>
</dbReference>
<keyword evidence="17" id="KW-1185">Reference proteome</keyword>
<reference evidence="16 17" key="1">
    <citation type="submission" date="2023-06" db="EMBL/GenBank/DDBJ databases">
        <authorList>
            <person name="Oyuntsetseg B."/>
            <person name="Kim S.B."/>
        </authorList>
    </citation>
    <scope>NUCLEOTIDE SEQUENCE [LARGE SCALE GENOMIC DNA]</scope>
    <source>
        <strain evidence="16 17">2-2</strain>
    </source>
</reference>
<dbReference type="InterPro" id="IPR035965">
    <property type="entry name" value="PAS-like_dom_sf"/>
</dbReference>
<evidence type="ECO:0000313" key="17">
    <source>
        <dbReference type="Proteomes" id="UP001227101"/>
    </source>
</evidence>
<dbReference type="PRINTS" id="PR00344">
    <property type="entry name" value="BCTRLSENSOR"/>
</dbReference>
<dbReference type="InterPro" id="IPR005467">
    <property type="entry name" value="His_kinase_dom"/>
</dbReference>
<dbReference type="InterPro" id="IPR000014">
    <property type="entry name" value="PAS"/>
</dbReference>
<evidence type="ECO:0000256" key="3">
    <source>
        <dbReference type="ARBA" id="ARBA00012438"/>
    </source>
</evidence>
<dbReference type="Pfam" id="PF17203">
    <property type="entry name" value="sCache_3_2"/>
    <property type="match status" value="1"/>
</dbReference>
<dbReference type="InterPro" id="IPR016120">
    <property type="entry name" value="Sig_transdc_His_kin_SpoOB"/>
</dbReference>
<dbReference type="EMBL" id="CP127173">
    <property type="protein sequence ID" value="WIV59184.1"/>
    <property type="molecule type" value="Genomic_DNA"/>
</dbReference>
<evidence type="ECO:0000256" key="11">
    <source>
        <dbReference type="ARBA" id="ARBA00022989"/>
    </source>
</evidence>
<sequence>MRRPHTLSSLILTYVLVILVVTMGLGFGLYTRVSGRFLDEDTERQALAIAQSVAADEGIRTALAAGDPGHEVARLAERVRAADDAAYVVVVDRAGVRHSHPNPALIGQLLDNPASALDGQTHVGIDQGSLGPSANGKAPLRAADGTLLGAVSVGILESTVSRRLWSEIPLLALYTGGALAVGVVVSLFLARRLKRMTFGLELDDLAGLLQEREAMLHGIREGVVAFDPHGRLSVINDEARRLLELRHATIGVTLDDLLPDGRLRDVLAGTDAGADQVVLTDEFLLVVNRMPVRLGGRDVGSVVTLRDRTELEGLLRELDSVTGLTDALRAQQHEFSNRLHVLSVLVGMGEHEEAMSYLDELTTTSTGQAEQLRAQITPAALAALLLAKITIAAERDILLTVAGDSRLENPGPDPRALLTIVGNLVDNALDAVAESPAPRQITVRLRDDADVITIEVTDTGPGVAADDTDRVFTDGYTTKPTRAGVRRGLGLALVHRLVTRLGGTITCAPGPGGSFTTCLPAARPVVRT</sequence>
<keyword evidence="4" id="KW-1003">Cell membrane</keyword>
<dbReference type="GO" id="GO:0004673">
    <property type="term" value="F:protein histidine kinase activity"/>
    <property type="evidence" value="ECO:0007669"/>
    <property type="project" value="UniProtKB-EC"/>
</dbReference>
<evidence type="ECO:0000313" key="16">
    <source>
        <dbReference type="EMBL" id="WIV59184.1"/>
    </source>
</evidence>
<dbReference type="PANTHER" id="PTHR43547:SF10">
    <property type="entry name" value="SENSOR HISTIDINE KINASE DCUS"/>
    <property type="match status" value="1"/>
</dbReference>
<evidence type="ECO:0000259" key="15">
    <source>
        <dbReference type="PROSITE" id="PS50109"/>
    </source>
</evidence>
<keyword evidence="10" id="KW-0067">ATP-binding</keyword>
<keyword evidence="8" id="KW-0547">Nucleotide-binding</keyword>
<dbReference type="SUPFAM" id="SSF55874">
    <property type="entry name" value="ATPase domain of HSP90 chaperone/DNA topoisomerase II/histidine kinase"/>
    <property type="match status" value="1"/>
</dbReference>
<evidence type="ECO:0000256" key="2">
    <source>
        <dbReference type="ARBA" id="ARBA00004651"/>
    </source>
</evidence>
<dbReference type="InterPro" id="IPR033463">
    <property type="entry name" value="sCache_3"/>
</dbReference>
<dbReference type="InterPro" id="IPR004358">
    <property type="entry name" value="Sig_transdc_His_kin-like_C"/>
</dbReference>
<feature type="transmembrane region" description="Helical" evidence="14">
    <location>
        <begin position="7"/>
        <end position="30"/>
    </location>
</feature>
<comment type="catalytic activity">
    <reaction evidence="1">
        <text>ATP + protein L-histidine = ADP + protein N-phospho-L-histidine.</text>
        <dbReference type="EC" id="2.7.13.3"/>
    </reaction>
</comment>
<dbReference type="Gene3D" id="3.30.450.20">
    <property type="entry name" value="PAS domain"/>
    <property type="match status" value="2"/>
</dbReference>
<evidence type="ECO:0000256" key="13">
    <source>
        <dbReference type="ARBA" id="ARBA00023136"/>
    </source>
</evidence>
<keyword evidence="13 14" id="KW-0472">Membrane</keyword>
<dbReference type="SUPFAM" id="SSF103190">
    <property type="entry name" value="Sensory domain-like"/>
    <property type="match status" value="1"/>
</dbReference>
<evidence type="ECO:0000256" key="12">
    <source>
        <dbReference type="ARBA" id="ARBA00023012"/>
    </source>
</evidence>
<dbReference type="SMART" id="SM00387">
    <property type="entry name" value="HATPase_c"/>
    <property type="match status" value="1"/>
</dbReference>
<evidence type="ECO:0000256" key="4">
    <source>
        <dbReference type="ARBA" id="ARBA00022475"/>
    </source>
</evidence>
<dbReference type="Proteomes" id="UP001227101">
    <property type="component" value="Chromosome"/>
</dbReference>
<dbReference type="PROSITE" id="PS50109">
    <property type="entry name" value="HIS_KIN"/>
    <property type="match status" value="1"/>
</dbReference>
<evidence type="ECO:0000256" key="6">
    <source>
        <dbReference type="ARBA" id="ARBA00022679"/>
    </source>
</evidence>
<evidence type="ECO:0000256" key="14">
    <source>
        <dbReference type="SAM" id="Phobius"/>
    </source>
</evidence>
<keyword evidence="7 14" id="KW-0812">Transmembrane</keyword>
<comment type="subcellular location">
    <subcellularLocation>
        <location evidence="2">Cell membrane</location>
        <topology evidence="2">Multi-pass membrane protein</topology>
    </subcellularLocation>
</comment>
<dbReference type="EC" id="2.7.13.3" evidence="3"/>
<dbReference type="PANTHER" id="PTHR43547">
    <property type="entry name" value="TWO-COMPONENT HISTIDINE KINASE"/>
    <property type="match status" value="1"/>
</dbReference>
<accession>A0ABY8XU15</accession>
<evidence type="ECO:0000256" key="1">
    <source>
        <dbReference type="ARBA" id="ARBA00000085"/>
    </source>
</evidence>
<dbReference type="SMART" id="SM00091">
    <property type="entry name" value="PAS"/>
    <property type="match status" value="1"/>
</dbReference>
<dbReference type="InterPro" id="IPR003594">
    <property type="entry name" value="HATPase_dom"/>
</dbReference>
<proteinExistence type="predicted"/>
<dbReference type="InterPro" id="IPR036890">
    <property type="entry name" value="HATPase_C_sf"/>
</dbReference>
<evidence type="ECO:0000256" key="9">
    <source>
        <dbReference type="ARBA" id="ARBA00022777"/>
    </source>
</evidence>
<feature type="domain" description="Histidine kinase" evidence="15">
    <location>
        <begin position="309"/>
        <end position="523"/>
    </location>
</feature>
<dbReference type="Gene3D" id="1.10.287.130">
    <property type="match status" value="1"/>
</dbReference>
<evidence type="ECO:0000256" key="5">
    <source>
        <dbReference type="ARBA" id="ARBA00022553"/>
    </source>
</evidence>
<keyword evidence="12" id="KW-0902">Two-component regulatory system</keyword>
<dbReference type="InterPro" id="IPR029151">
    <property type="entry name" value="Sensor-like_sf"/>
</dbReference>
<dbReference type="SUPFAM" id="SSF55785">
    <property type="entry name" value="PYP-like sensor domain (PAS domain)"/>
    <property type="match status" value="1"/>
</dbReference>
<keyword evidence="5" id="KW-0597">Phosphoprotein</keyword>
<gene>
    <name evidence="16" type="ORF">QP939_11415</name>
</gene>
<keyword evidence="9 16" id="KW-0418">Kinase</keyword>
<dbReference type="SUPFAM" id="SSF55890">
    <property type="entry name" value="Sporulation response regulatory protein Spo0B"/>
    <property type="match status" value="1"/>
</dbReference>
<dbReference type="Gene3D" id="3.30.565.10">
    <property type="entry name" value="Histidine kinase-like ATPase, C-terminal domain"/>
    <property type="match status" value="1"/>
</dbReference>
<dbReference type="InterPro" id="IPR039506">
    <property type="entry name" value="SPOB_a"/>
</dbReference>
<keyword evidence="11 14" id="KW-1133">Transmembrane helix</keyword>
<keyword evidence="6 16" id="KW-0808">Transferase</keyword>
<evidence type="ECO:0000256" key="10">
    <source>
        <dbReference type="ARBA" id="ARBA00022840"/>
    </source>
</evidence>
<protein>
    <recommendedName>
        <fullName evidence="3">histidine kinase</fullName>
        <ecNumber evidence="3">2.7.13.3</ecNumber>
    </recommendedName>
</protein>
<feature type="transmembrane region" description="Helical" evidence="14">
    <location>
        <begin position="171"/>
        <end position="190"/>
    </location>
</feature>
<evidence type="ECO:0000256" key="7">
    <source>
        <dbReference type="ARBA" id="ARBA00022692"/>
    </source>
</evidence>